<keyword evidence="4" id="KW-1185">Reference proteome</keyword>
<dbReference type="PANTHER" id="PTHR46150:SF3">
    <property type="entry name" value="RHO GTPASE-ACTIVATING PROTEIN 100F"/>
    <property type="match status" value="1"/>
</dbReference>
<dbReference type="Proteomes" id="UP000281553">
    <property type="component" value="Unassembled WGS sequence"/>
</dbReference>
<protein>
    <recommendedName>
        <fullName evidence="2">Rho-GAP domain-containing protein</fullName>
    </recommendedName>
</protein>
<evidence type="ECO:0000256" key="1">
    <source>
        <dbReference type="SAM" id="SignalP"/>
    </source>
</evidence>
<accession>A0A3P6SQM9</accession>
<proteinExistence type="predicted"/>
<evidence type="ECO:0000313" key="4">
    <source>
        <dbReference type="Proteomes" id="UP000281553"/>
    </source>
</evidence>
<feature type="chain" id="PRO_5018146251" description="Rho-GAP domain-containing protein" evidence="1">
    <location>
        <begin position="22"/>
        <end position="186"/>
    </location>
</feature>
<dbReference type="SMART" id="SM00324">
    <property type="entry name" value="RhoGAP"/>
    <property type="match status" value="1"/>
</dbReference>
<dbReference type="GO" id="GO:0007165">
    <property type="term" value="P:signal transduction"/>
    <property type="evidence" value="ECO:0007669"/>
    <property type="project" value="InterPro"/>
</dbReference>
<dbReference type="Pfam" id="PF00620">
    <property type="entry name" value="RhoGAP"/>
    <property type="match status" value="2"/>
</dbReference>
<dbReference type="SUPFAM" id="SSF48350">
    <property type="entry name" value="GTPase activation domain, GAP"/>
    <property type="match status" value="1"/>
</dbReference>
<dbReference type="InterPro" id="IPR000198">
    <property type="entry name" value="RhoGAP_dom"/>
</dbReference>
<dbReference type="InterPro" id="IPR052118">
    <property type="entry name" value="Rho-GAP_regulator"/>
</dbReference>
<dbReference type="GO" id="GO:0097060">
    <property type="term" value="C:synaptic membrane"/>
    <property type="evidence" value="ECO:0007669"/>
    <property type="project" value="TreeGrafter"/>
</dbReference>
<gene>
    <name evidence="3" type="ORF">DILT_LOCUS2201</name>
</gene>
<feature type="signal peptide" evidence="1">
    <location>
        <begin position="1"/>
        <end position="21"/>
    </location>
</feature>
<dbReference type="AlphaFoldDB" id="A0A3P6SQM9"/>
<reference evidence="3 4" key="1">
    <citation type="submission" date="2018-11" db="EMBL/GenBank/DDBJ databases">
        <authorList>
            <consortium name="Pathogen Informatics"/>
        </authorList>
    </citation>
    <scope>NUCLEOTIDE SEQUENCE [LARGE SCALE GENOMIC DNA]</scope>
</reference>
<dbReference type="OrthoDB" id="6282156at2759"/>
<dbReference type="GO" id="GO:0005096">
    <property type="term" value="F:GTPase activator activity"/>
    <property type="evidence" value="ECO:0007669"/>
    <property type="project" value="TreeGrafter"/>
</dbReference>
<dbReference type="Gene3D" id="1.10.555.10">
    <property type="entry name" value="Rho GTPase activation protein"/>
    <property type="match status" value="1"/>
</dbReference>
<dbReference type="GO" id="GO:0046578">
    <property type="term" value="P:regulation of Ras protein signal transduction"/>
    <property type="evidence" value="ECO:0007669"/>
    <property type="project" value="TreeGrafter"/>
</dbReference>
<keyword evidence="1" id="KW-0732">Signal</keyword>
<dbReference type="InterPro" id="IPR008936">
    <property type="entry name" value="Rho_GTPase_activation_prot"/>
</dbReference>
<evidence type="ECO:0000259" key="2">
    <source>
        <dbReference type="PROSITE" id="PS50238"/>
    </source>
</evidence>
<organism evidence="3 4">
    <name type="scientific">Dibothriocephalus latus</name>
    <name type="common">Fish tapeworm</name>
    <name type="synonym">Diphyllobothrium latum</name>
    <dbReference type="NCBI Taxonomy" id="60516"/>
    <lineage>
        <taxon>Eukaryota</taxon>
        <taxon>Metazoa</taxon>
        <taxon>Spiralia</taxon>
        <taxon>Lophotrochozoa</taxon>
        <taxon>Platyhelminthes</taxon>
        <taxon>Cestoda</taxon>
        <taxon>Eucestoda</taxon>
        <taxon>Diphyllobothriidea</taxon>
        <taxon>Diphyllobothriidae</taxon>
        <taxon>Dibothriocephalus</taxon>
    </lineage>
</organism>
<dbReference type="PROSITE" id="PS50238">
    <property type="entry name" value="RHOGAP"/>
    <property type="match status" value="1"/>
</dbReference>
<feature type="domain" description="Rho-GAP" evidence="2">
    <location>
        <begin position="1"/>
        <end position="186"/>
    </location>
</feature>
<name>A0A3P6SQM9_DIBLA</name>
<dbReference type="EMBL" id="UYRU01041794">
    <property type="protein sequence ID" value="VDK69905.1"/>
    <property type="molecule type" value="Genomic_DNA"/>
</dbReference>
<evidence type="ECO:0000313" key="3">
    <source>
        <dbReference type="EMBL" id="VDK69905.1"/>
    </source>
</evidence>
<dbReference type="GO" id="GO:0016477">
    <property type="term" value="P:cell migration"/>
    <property type="evidence" value="ECO:0007669"/>
    <property type="project" value="TreeGrafter"/>
</dbReference>
<dbReference type="PANTHER" id="PTHR46150">
    <property type="entry name" value="RHO GTPASE-ACTIVATING PROTEIN 100F"/>
    <property type="match status" value="1"/>
</dbReference>
<sequence length="186" mass="21172">MCLFFLSLFLFFLLLFWVLDCSDTFTRTMEPRHSTAFRFLATLKDFFRELPEPLFTNTLYPMVYEATQVAGPGDSHMGTKLILNILDCLPTSNQGTKILHKIVSLTAKMVSDLAVCFQEVLLYLLDHLKRITSKSMVNKMNSHNLAVCLAPVLLHPSPEAAKDMEPSLIESRKMVSILECILDIWP</sequence>